<reference evidence="3 4" key="1">
    <citation type="submission" date="2021-01" db="EMBL/GenBank/DDBJ databases">
        <title>Genome sequencing of Micromonospora fiedleri MG-37.</title>
        <authorList>
            <person name="Moreland P.E.J."/>
            <person name="Stach J.E.M."/>
        </authorList>
    </citation>
    <scope>NUCLEOTIDE SEQUENCE [LARGE SCALE GENOMIC DNA]</scope>
    <source>
        <strain evidence="3 4">MG-37</strain>
    </source>
</reference>
<sequence>MTAAEPRWRTATRSGDTGGNCVEVADNLPGMVLVRDSKDRPGPALTFTPAAWQSFLALAREAAPSAWR</sequence>
<keyword evidence="4" id="KW-1185">Reference proteome</keyword>
<feature type="region of interest" description="Disordered" evidence="1">
    <location>
        <begin position="1"/>
        <end position="22"/>
    </location>
</feature>
<proteinExistence type="predicted"/>
<evidence type="ECO:0000259" key="2">
    <source>
        <dbReference type="Pfam" id="PF04149"/>
    </source>
</evidence>
<protein>
    <submittedName>
        <fullName evidence="3">DUF397 domain-containing protein</fullName>
    </submittedName>
</protein>
<dbReference type="InterPro" id="IPR007278">
    <property type="entry name" value="DUF397"/>
</dbReference>
<accession>A0ABS1ULQ9</accession>
<name>A0ABS1ULQ9_9ACTN</name>
<feature type="domain" description="DUF397" evidence="2">
    <location>
        <begin position="7"/>
        <end position="59"/>
    </location>
</feature>
<evidence type="ECO:0000256" key="1">
    <source>
        <dbReference type="SAM" id="MobiDB-lite"/>
    </source>
</evidence>
<dbReference type="Pfam" id="PF04149">
    <property type="entry name" value="DUF397"/>
    <property type="match status" value="1"/>
</dbReference>
<dbReference type="RefSeq" id="WP_203221859.1">
    <property type="nucleotide sequence ID" value="NZ_JAETXL010000004.1"/>
</dbReference>
<gene>
    <name evidence="3" type="ORF">JMF97_13475</name>
</gene>
<organism evidence="3 4">
    <name type="scientific">Micromonospora fiedleri</name>
    <dbReference type="NCBI Taxonomy" id="1157498"/>
    <lineage>
        <taxon>Bacteria</taxon>
        <taxon>Bacillati</taxon>
        <taxon>Actinomycetota</taxon>
        <taxon>Actinomycetes</taxon>
        <taxon>Micromonosporales</taxon>
        <taxon>Micromonosporaceae</taxon>
        <taxon>Micromonospora</taxon>
    </lineage>
</organism>
<comment type="caution">
    <text evidence="3">The sequence shown here is derived from an EMBL/GenBank/DDBJ whole genome shotgun (WGS) entry which is preliminary data.</text>
</comment>
<evidence type="ECO:0000313" key="4">
    <source>
        <dbReference type="Proteomes" id="UP000661193"/>
    </source>
</evidence>
<dbReference type="EMBL" id="JAETXL010000004">
    <property type="protein sequence ID" value="MBL6277169.1"/>
    <property type="molecule type" value="Genomic_DNA"/>
</dbReference>
<evidence type="ECO:0000313" key="3">
    <source>
        <dbReference type="EMBL" id="MBL6277169.1"/>
    </source>
</evidence>
<dbReference type="Proteomes" id="UP000661193">
    <property type="component" value="Unassembled WGS sequence"/>
</dbReference>